<feature type="chain" id="PRO_5045831197" evidence="1">
    <location>
        <begin position="21"/>
        <end position="208"/>
    </location>
</feature>
<keyword evidence="3" id="KW-1185">Reference proteome</keyword>
<proteinExistence type="predicted"/>
<sequence>MKTLSVALIAFVCFSTLVTGSPASIEFLDESTFKFDGHVVTTRVKPASPTLLAFHRSQARSEPRALFARVPPNNACEFGCTIETCTNDLSSSPDPPLEADCTALRDAIQALAIKEVKANPSCVFVGNPNCPSFTVNPEFERLFSLGTCLRGFINLEPVGGPPLSYCTGLMFSGLTSAYTRCITNAGNTGGFCTDQQTSAFYALELRHV</sequence>
<dbReference type="Proteomes" id="UP001556367">
    <property type="component" value="Unassembled WGS sequence"/>
</dbReference>
<evidence type="ECO:0000256" key="1">
    <source>
        <dbReference type="SAM" id="SignalP"/>
    </source>
</evidence>
<name>A0ABR3JTV2_9AGAR</name>
<keyword evidence="1" id="KW-0732">Signal</keyword>
<dbReference type="EMBL" id="JASNQZ010000003">
    <property type="protein sequence ID" value="KAL0958718.1"/>
    <property type="molecule type" value="Genomic_DNA"/>
</dbReference>
<evidence type="ECO:0000313" key="2">
    <source>
        <dbReference type="EMBL" id="KAL0958718.1"/>
    </source>
</evidence>
<reference evidence="3" key="1">
    <citation type="submission" date="2024-06" db="EMBL/GenBank/DDBJ databases">
        <title>Multi-omics analyses provide insights into the biosynthesis of the anticancer antibiotic pleurotin in Hohenbuehelia grisea.</title>
        <authorList>
            <person name="Weaver J.A."/>
            <person name="Alberti F."/>
        </authorList>
    </citation>
    <scope>NUCLEOTIDE SEQUENCE [LARGE SCALE GENOMIC DNA]</scope>
    <source>
        <strain evidence="3">T-177</strain>
    </source>
</reference>
<evidence type="ECO:0000313" key="3">
    <source>
        <dbReference type="Proteomes" id="UP001556367"/>
    </source>
</evidence>
<feature type="signal peptide" evidence="1">
    <location>
        <begin position="1"/>
        <end position="20"/>
    </location>
</feature>
<gene>
    <name evidence="2" type="ORF">HGRIS_014048</name>
</gene>
<protein>
    <submittedName>
        <fullName evidence="2">Uncharacterized protein</fullName>
    </submittedName>
</protein>
<accession>A0ABR3JTV2</accession>
<comment type="caution">
    <text evidence="2">The sequence shown here is derived from an EMBL/GenBank/DDBJ whole genome shotgun (WGS) entry which is preliminary data.</text>
</comment>
<organism evidence="2 3">
    <name type="scientific">Hohenbuehelia grisea</name>
    <dbReference type="NCBI Taxonomy" id="104357"/>
    <lineage>
        <taxon>Eukaryota</taxon>
        <taxon>Fungi</taxon>
        <taxon>Dikarya</taxon>
        <taxon>Basidiomycota</taxon>
        <taxon>Agaricomycotina</taxon>
        <taxon>Agaricomycetes</taxon>
        <taxon>Agaricomycetidae</taxon>
        <taxon>Agaricales</taxon>
        <taxon>Pleurotineae</taxon>
        <taxon>Pleurotaceae</taxon>
        <taxon>Hohenbuehelia</taxon>
    </lineage>
</organism>